<reference evidence="3" key="1">
    <citation type="journal article" date="2019" name="Int. J. Syst. Evol. Microbiol.">
        <title>The Global Catalogue of Microorganisms (GCM) 10K type strain sequencing project: providing services to taxonomists for standard genome sequencing and annotation.</title>
        <authorList>
            <consortium name="The Broad Institute Genomics Platform"/>
            <consortium name="The Broad Institute Genome Sequencing Center for Infectious Disease"/>
            <person name="Wu L."/>
            <person name="Ma J."/>
        </authorList>
    </citation>
    <scope>NUCLEOTIDE SEQUENCE [LARGE SCALE GENOMIC DNA]</scope>
    <source>
        <strain evidence="3">CCUG 55491</strain>
    </source>
</reference>
<accession>A0ABW2YQ57</accession>
<dbReference type="Proteomes" id="UP001597090">
    <property type="component" value="Unassembled WGS sequence"/>
</dbReference>
<protein>
    <submittedName>
        <fullName evidence="2">Uncharacterized protein</fullName>
    </submittedName>
</protein>
<organism evidence="2 3">
    <name type="scientific">Lysobacter koreensis</name>
    <dbReference type="NCBI Taxonomy" id="266122"/>
    <lineage>
        <taxon>Bacteria</taxon>
        <taxon>Pseudomonadati</taxon>
        <taxon>Pseudomonadota</taxon>
        <taxon>Gammaproteobacteria</taxon>
        <taxon>Lysobacterales</taxon>
        <taxon>Lysobacteraceae</taxon>
        <taxon>Lysobacter</taxon>
    </lineage>
</organism>
<feature type="signal peptide" evidence="1">
    <location>
        <begin position="1"/>
        <end position="21"/>
    </location>
</feature>
<evidence type="ECO:0000313" key="3">
    <source>
        <dbReference type="Proteomes" id="UP001597090"/>
    </source>
</evidence>
<evidence type="ECO:0000313" key="2">
    <source>
        <dbReference type="EMBL" id="MFD0740021.1"/>
    </source>
</evidence>
<evidence type="ECO:0000256" key="1">
    <source>
        <dbReference type="SAM" id="SignalP"/>
    </source>
</evidence>
<gene>
    <name evidence="2" type="ORF">ACFQZQ_12120</name>
</gene>
<proteinExistence type="predicted"/>
<dbReference type="EMBL" id="JBHTIH010000007">
    <property type="protein sequence ID" value="MFD0740021.1"/>
    <property type="molecule type" value="Genomic_DNA"/>
</dbReference>
<sequence length="203" mass="20505">MKSSVWMLAALVAAGMAHASAATPELHPMPDTTVATSAADVATAAPTACCRIAAGTVVELEITEPVSSSRHKRGDRFGLRLHAPLTLAGATAIPAGVIGVGEIVHAAAARGGGKPGELLLAARHLEHGSVQWPLRGLKLGSSGKDSTAAALGAALVIGPFAHFIRGHEIEIPAGTRVNAKLAQDVVLPATAAPNPPITVTNQE</sequence>
<feature type="chain" id="PRO_5045339288" evidence="1">
    <location>
        <begin position="22"/>
        <end position="203"/>
    </location>
</feature>
<keyword evidence="3" id="KW-1185">Reference proteome</keyword>
<comment type="caution">
    <text evidence="2">The sequence shown here is derived from an EMBL/GenBank/DDBJ whole genome shotgun (WGS) entry which is preliminary data.</text>
</comment>
<keyword evidence="1" id="KW-0732">Signal</keyword>
<dbReference type="RefSeq" id="WP_386813076.1">
    <property type="nucleotide sequence ID" value="NZ_JBHTIH010000007.1"/>
</dbReference>
<name>A0ABW2YQ57_9GAMM</name>